<dbReference type="NCBIfam" id="TIGR01167">
    <property type="entry name" value="LPXTG_anchor"/>
    <property type="match status" value="1"/>
</dbReference>
<evidence type="ECO:0000313" key="2">
    <source>
        <dbReference type="Proteomes" id="UP001164390"/>
    </source>
</evidence>
<proteinExistence type="predicted"/>
<reference evidence="1" key="1">
    <citation type="submission" date="2022-01" db="EMBL/GenBank/DDBJ databases">
        <title>Nocardioidaceae gen. sp. A5X3R13.</title>
        <authorList>
            <person name="Lopez Marin M.A."/>
            <person name="Uhlik O."/>
        </authorList>
    </citation>
    <scope>NUCLEOTIDE SEQUENCE</scope>
    <source>
        <strain evidence="1">A5X3R13</strain>
    </source>
</reference>
<dbReference type="Proteomes" id="UP001164390">
    <property type="component" value="Chromosome"/>
</dbReference>
<dbReference type="RefSeq" id="WP_271633470.1">
    <property type="nucleotide sequence ID" value="NZ_CP094970.1"/>
</dbReference>
<organism evidence="1 2">
    <name type="scientific">Solicola gregarius</name>
    <dbReference type="NCBI Taxonomy" id="2908642"/>
    <lineage>
        <taxon>Bacteria</taxon>
        <taxon>Bacillati</taxon>
        <taxon>Actinomycetota</taxon>
        <taxon>Actinomycetes</taxon>
        <taxon>Propionibacteriales</taxon>
        <taxon>Nocardioidaceae</taxon>
        <taxon>Solicola</taxon>
    </lineage>
</organism>
<dbReference type="EMBL" id="CP094970">
    <property type="protein sequence ID" value="UYM04712.1"/>
    <property type="molecule type" value="Genomic_DNA"/>
</dbReference>
<dbReference type="AlphaFoldDB" id="A0AA46TH44"/>
<sequence>MFVVALIGLVLVVAAGWYVSRRRADVMDYHDLDEVRINRHREGGV</sequence>
<accession>A0AA46TH44</accession>
<keyword evidence="2" id="KW-1185">Reference proteome</keyword>
<protein>
    <submittedName>
        <fullName evidence="1">LPXTG cell wall anchor domain-containing protein</fullName>
    </submittedName>
</protein>
<name>A0AA46TH44_9ACTN</name>
<gene>
    <name evidence="1" type="ORF">L0C25_19570</name>
</gene>
<evidence type="ECO:0000313" key="1">
    <source>
        <dbReference type="EMBL" id="UYM04712.1"/>
    </source>
</evidence>
<dbReference type="KEGG" id="sgrg:L0C25_19570"/>